<organism evidence="1 2">
    <name type="scientific">Talaromyces atroroseus</name>
    <dbReference type="NCBI Taxonomy" id="1441469"/>
    <lineage>
        <taxon>Eukaryota</taxon>
        <taxon>Fungi</taxon>
        <taxon>Dikarya</taxon>
        <taxon>Ascomycota</taxon>
        <taxon>Pezizomycotina</taxon>
        <taxon>Eurotiomycetes</taxon>
        <taxon>Eurotiomycetidae</taxon>
        <taxon>Eurotiales</taxon>
        <taxon>Trichocomaceae</taxon>
        <taxon>Talaromyces</taxon>
        <taxon>Talaromyces sect. Trachyspermi</taxon>
    </lineage>
</organism>
<protein>
    <recommendedName>
        <fullName evidence="3">Methyltransferase domain-containing protein</fullName>
    </recommendedName>
</protein>
<dbReference type="STRING" id="1441469.A0A225B5Z5"/>
<dbReference type="CDD" id="cd02440">
    <property type="entry name" value="AdoMet_MTases"/>
    <property type="match status" value="1"/>
</dbReference>
<name>A0A225B5Z5_TALAT</name>
<dbReference type="Gene3D" id="3.40.50.150">
    <property type="entry name" value="Vaccinia Virus protein VP39"/>
    <property type="match status" value="1"/>
</dbReference>
<dbReference type="PANTHER" id="PTHR43591">
    <property type="entry name" value="METHYLTRANSFERASE"/>
    <property type="match status" value="1"/>
</dbReference>
<dbReference type="SUPFAM" id="SSF53335">
    <property type="entry name" value="S-adenosyl-L-methionine-dependent methyltransferases"/>
    <property type="match status" value="1"/>
</dbReference>
<dbReference type="RefSeq" id="XP_020122416.1">
    <property type="nucleotide sequence ID" value="XM_020264330.1"/>
</dbReference>
<dbReference type="GO" id="GO:0008168">
    <property type="term" value="F:methyltransferase activity"/>
    <property type="evidence" value="ECO:0007669"/>
    <property type="project" value="TreeGrafter"/>
</dbReference>
<dbReference type="Proteomes" id="UP000214365">
    <property type="component" value="Unassembled WGS sequence"/>
</dbReference>
<dbReference type="PANTHER" id="PTHR43591:SF10">
    <property type="entry name" value="ABC TRANSMEMBRANE TYPE-1 DOMAIN-CONTAINING PROTEIN-RELATED"/>
    <property type="match status" value="1"/>
</dbReference>
<dbReference type="InterPro" id="IPR029063">
    <property type="entry name" value="SAM-dependent_MTases_sf"/>
</dbReference>
<accession>A0A225B5Z5</accession>
<evidence type="ECO:0008006" key="3">
    <source>
        <dbReference type="Google" id="ProtNLM"/>
    </source>
</evidence>
<dbReference type="Pfam" id="PF13489">
    <property type="entry name" value="Methyltransf_23"/>
    <property type="match status" value="1"/>
</dbReference>
<evidence type="ECO:0000313" key="2">
    <source>
        <dbReference type="Proteomes" id="UP000214365"/>
    </source>
</evidence>
<comment type="caution">
    <text evidence="1">The sequence shown here is derived from an EMBL/GenBank/DDBJ whole genome shotgun (WGS) entry which is preliminary data.</text>
</comment>
<dbReference type="AlphaFoldDB" id="A0A225B5Z5"/>
<keyword evidence="2" id="KW-1185">Reference proteome</keyword>
<proteinExistence type="predicted"/>
<sequence>MVMQDVGVQTDPVPPSGSELGGIALLQTTTTSATTTAPTTATTAGPIGVPEQHVALVDDTDEPGSDYEEDFASDTTSLKSEITSYRFENGRRYHSYREGQYWGPNDDKQNEQLDIAHHMFTLLLDGKLMLAPIDKSVQKVLDVGTGTGIWAIDFADEFPSAEVIGTDLSPIQPEFIPPNVRFEIDDASDSWTFAEDLFDLIHVRSLYGALSDWPAFYASVLRHLRPGGWFDQLEMSIQFRSHDGSVTDDHVLAVWSKIFIDAGERFGKTFRIADLAKGYLQDAGFTNVVETRYELPIGTWSSSAHLRKLGRWNQLHCEEGIEGWAMALLTRVMGLFSLIHIADDFTFALRLGYFQQWSYTEVQVFLAQMRKGLRDPETHAYFDVVCVYAQKPADELS</sequence>
<dbReference type="GeneID" id="31002058"/>
<dbReference type="OrthoDB" id="2013972at2759"/>
<reference evidence="1 2" key="1">
    <citation type="submission" date="2015-06" db="EMBL/GenBank/DDBJ databases">
        <title>Talaromyces atroroseus IBT 11181 draft genome.</title>
        <authorList>
            <person name="Rasmussen K.B."/>
            <person name="Rasmussen S."/>
            <person name="Petersen B."/>
            <person name="Sicheritz-Ponten T."/>
            <person name="Mortensen U.H."/>
            <person name="Thrane U."/>
        </authorList>
    </citation>
    <scope>NUCLEOTIDE SEQUENCE [LARGE SCALE GENOMIC DNA]</scope>
    <source>
        <strain evidence="1 2">IBT 11181</strain>
    </source>
</reference>
<evidence type="ECO:0000313" key="1">
    <source>
        <dbReference type="EMBL" id="OKL62295.1"/>
    </source>
</evidence>
<dbReference type="EMBL" id="LFMY01000003">
    <property type="protein sequence ID" value="OKL62295.1"/>
    <property type="molecule type" value="Genomic_DNA"/>
</dbReference>
<gene>
    <name evidence="1" type="ORF">UA08_02303</name>
</gene>